<name>A0A0C1HAL8_9BACT</name>
<evidence type="ECO:0000313" key="8">
    <source>
        <dbReference type="Proteomes" id="UP000031465"/>
    </source>
</evidence>
<dbReference type="CDD" id="cd00473">
    <property type="entry name" value="bS6"/>
    <property type="match status" value="1"/>
</dbReference>
<protein>
    <recommendedName>
        <fullName evidence="5 6">Small ribosomal subunit protein bS6</fullName>
    </recommendedName>
</protein>
<keyword evidence="3 6" id="KW-0687">Ribonucleoprotein</keyword>
<dbReference type="SUPFAM" id="SSF54995">
    <property type="entry name" value="Ribosomal protein S6"/>
    <property type="match status" value="1"/>
</dbReference>
<dbReference type="PANTHER" id="PTHR21011:SF1">
    <property type="entry name" value="SMALL RIBOSOMAL SUBUNIT PROTEIN BS6M"/>
    <property type="match status" value="1"/>
</dbReference>
<evidence type="ECO:0000256" key="2">
    <source>
        <dbReference type="ARBA" id="ARBA00022980"/>
    </source>
</evidence>
<evidence type="ECO:0000256" key="1">
    <source>
        <dbReference type="ARBA" id="ARBA00009512"/>
    </source>
</evidence>
<dbReference type="EMBL" id="JSAN01000069">
    <property type="protein sequence ID" value="KIC71858.1"/>
    <property type="molecule type" value="Genomic_DNA"/>
</dbReference>
<evidence type="ECO:0000256" key="6">
    <source>
        <dbReference type="HAMAP-Rule" id="MF_00360"/>
    </source>
</evidence>
<evidence type="ECO:0000313" key="7">
    <source>
        <dbReference type="EMBL" id="KIC71858.1"/>
    </source>
</evidence>
<dbReference type="GO" id="GO:1990904">
    <property type="term" value="C:ribonucleoprotein complex"/>
    <property type="evidence" value="ECO:0007669"/>
    <property type="project" value="UniProtKB-KW"/>
</dbReference>
<dbReference type="InterPro" id="IPR014717">
    <property type="entry name" value="Transl_elong_EF1B/ribsomal_bS6"/>
</dbReference>
<evidence type="ECO:0000256" key="3">
    <source>
        <dbReference type="ARBA" id="ARBA00023274"/>
    </source>
</evidence>
<comment type="similarity">
    <text evidence="1 6">Belongs to the bacterial ribosomal protein bS6 family.</text>
</comment>
<reference evidence="7 8" key="1">
    <citation type="journal article" date="2014" name="Mol. Biol. Evol.">
        <title>Massive expansion of Ubiquitination-related gene families within the Chlamydiae.</title>
        <authorList>
            <person name="Domman D."/>
            <person name="Collingro A."/>
            <person name="Lagkouvardos I."/>
            <person name="Gehre L."/>
            <person name="Weinmaier T."/>
            <person name="Rattei T."/>
            <person name="Subtil A."/>
            <person name="Horn M."/>
        </authorList>
    </citation>
    <scope>NUCLEOTIDE SEQUENCE [LARGE SCALE GENOMIC DNA]</scope>
    <source>
        <strain evidence="7 8">EI2</strain>
    </source>
</reference>
<dbReference type="AlphaFoldDB" id="A0A0C1HAL8"/>
<dbReference type="NCBIfam" id="TIGR00166">
    <property type="entry name" value="S6"/>
    <property type="match status" value="1"/>
</dbReference>
<accession>A0A0C1HAL8</accession>
<keyword evidence="6" id="KW-0694">RNA-binding</keyword>
<dbReference type="PATRIC" id="fig|362787.3.peg.1111"/>
<evidence type="ECO:0000256" key="5">
    <source>
        <dbReference type="ARBA" id="ARBA00035294"/>
    </source>
</evidence>
<gene>
    <name evidence="6 7" type="primary">rpsF</name>
    <name evidence="7" type="ORF">DB44_CW00310</name>
</gene>
<proteinExistence type="inferred from homology"/>
<keyword evidence="6" id="KW-0699">rRNA-binding</keyword>
<dbReference type="InterPro" id="IPR000529">
    <property type="entry name" value="Ribosomal_bS6"/>
</dbReference>
<dbReference type="GO" id="GO:0006412">
    <property type="term" value="P:translation"/>
    <property type="evidence" value="ECO:0007669"/>
    <property type="project" value="UniProtKB-UniRule"/>
</dbReference>
<dbReference type="InterPro" id="IPR035980">
    <property type="entry name" value="Ribosomal_bS6_sf"/>
</dbReference>
<comment type="function">
    <text evidence="4 6">Binds together with bS18 to 16S ribosomal RNA.</text>
</comment>
<dbReference type="PANTHER" id="PTHR21011">
    <property type="entry name" value="MITOCHONDRIAL 28S RIBOSOMAL PROTEIN S6"/>
    <property type="match status" value="1"/>
</dbReference>
<keyword evidence="2 6" id="KW-0689">Ribosomal protein</keyword>
<dbReference type="InterPro" id="IPR020814">
    <property type="entry name" value="Ribosomal_S6_plastid/chlpt"/>
</dbReference>
<dbReference type="GO" id="GO:0005840">
    <property type="term" value="C:ribosome"/>
    <property type="evidence" value="ECO:0007669"/>
    <property type="project" value="UniProtKB-KW"/>
</dbReference>
<dbReference type="Proteomes" id="UP000031465">
    <property type="component" value="Unassembled WGS sequence"/>
</dbReference>
<comment type="caution">
    <text evidence="7">The sequence shown here is derived from an EMBL/GenBank/DDBJ whole genome shotgun (WGS) entry which is preliminary data.</text>
</comment>
<evidence type="ECO:0000256" key="4">
    <source>
        <dbReference type="ARBA" id="ARBA00035104"/>
    </source>
</evidence>
<dbReference type="GO" id="GO:0005737">
    <property type="term" value="C:cytoplasm"/>
    <property type="evidence" value="ECO:0007669"/>
    <property type="project" value="UniProtKB-ARBA"/>
</dbReference>
<organism evidence="7 8">
    <name type="scientific">Candidatus Protochlamydia amoebophila</name>
    <dbReference type="NCBI Taxonomy" id="362787"/>
    <lineage>
        <taxon>Bacteria</taxon>
        <taxon>Pseudomonadati</taxon>
        <taxon>Chlamydiota</taxon>
        <taxon>Chlamydiia</taxon>
        <taxon>Parachlamydiales</taxon>
        <taxon>Parachlamydiaceae</taxon>
        <taxon>Candidatus Protochlamydia</taxon>
    </lineage>
</organism>
<dbReference type="Pfam" id="PF01250">
    <property type="entry name" value="Ribosomal_S6"/>
    <property type="match status" value="1"/>
</dbReference>
<dbReference type="GO" id="GO:0003735">
    <property type="term" value="F:structural constituent of ribosome"/>
    <property type="evidence" value="ECO:0007669"/>
    <property type="project" value="InterPro"/>
</dbReference>
<sequence>MYMSQKVQNLYEGMYVISATLSDDARHKALDRIQTGITGHGGEIKKLHEQGRRRLAYEIDGHREGYYYLVYFTAPSSAISDLWQEYHLNEDLIRFITLRTDEVMEKIEFKTLDEQQ</sequence>
<dbReference type="GO" id="GO:0070181">
    <property type="term" value="F:small ribosomal subunit rRNA binding"/>
    <property type="evidence" value="ECO:0007669"/>
    <property type="project" value="TreeGrafter"/>
</dbReference>
<dbReference type="HAMAP" id="MF_00360">
    <property type="entry name" value="Ribosomal_bS6"/>
    <property type="match status" value="1"/>
</dbReference>
<dbReference type="Gene3D" id="3.30.70.60">
    <property type="match status" value="1"/>
</dbReference>